<feature type="compositionally biased region" description="Acidic residues" evidence="6">
    <location>
        <begin position="775"/>
        <end position="784"/>
    </location>
</feature>
<keyword evidence="4" id="KW-0677">Repeat</keyword>
<reference evidence="8" key="1">
    <citation type="journal article" date="2023" name="Mol. Phylogenet. Evol.">
        <title>Genome-scale phylogeny and comparative genomics of the fungal order Sordariales.</title>
        <authorList>
            <person name="Hensen N."/>
            <person name="Bonometti L."/>
            <person name="Westerberg I."/>
            <person name="Brannstrom I.O."/>
            <person name="Guillou S."/>
            <person name="Cros-Aarteil S."/>
            <person name="Calhoun S."/>
            <person name="Haridas S."/>
            <person name="Kuo A."/>
            <person name="Mondo S."/>
            <person name="Pangilinan J."/>
            <person name="Riley R."/>
            <person name="LaButti K."/>
            <person name="Andreopoulos B."/>
            <person name="Lipzen A."/>
            <person name="Chen C."/>
            <person name="Yan M."/>
            <person name="Daum C."/>
            <person name="Ng V."/>
            <person name="Clum A."/>
            <person name="Steindorff A."/>
            <person name="Ohm R.A."/>
            <person name="Martin F."/>
            <person name="Silar P."/>
            <person name="Natvig D.O."/>
            <person name="Lalanne C."/>
            <person name="Gautier V."/>
            <person name="Ament-Velasquez S.L."/>
            <person name="Kruys A."/>
            <person name="Hutchinson M.I."/>
            <person name="Powell A.J."/>
            <person name="Barry K."/>
            <person name="Miller A.N."/>
            <person name="Grigoriev I.V."/>
            <person name="Debuchy R."/>
            <person name="Gladieux P."/>
            <person name="Hiltunen Thoren M."/>
            <person name="Johannesson H."/>
        </authorList>
    </citation>
    <scope>NUCLEOTIDE SEQUENCE [LARGE SCALE GENOMIC DNA]</scope>
    <source>
        <strain evidence="8">CBS 340.73</strain>
    </source>
</reference>
<dbReference type="GO" id="GO:0034657">
    <property type="term" value="C:GID complex"/>
    <property type="evidence" value="ECO:0007669"/>
    <property type="project" value="TreeGrafter"/>
</dbReference>
<evidence type="ECO:0000256" key="6">
    <source>
        <dbReference type="SAM" id="MobiDB-lite"/>
    </source>
</evidence>
<name>A0AAN6NM26_9PEZI</name>
<protein>
    <submittedName>
        <fullName evidence="7">Armadillo-type protein</fullName>
    </submittedName>
</protein>
<accession>A0AAN6NM26</accession>
<dbReference type="GO" id="GO:0005634">
    <property type="term" value="C:nucleus"/>
    <property type="evidence" value="ECO:0007669"/>
    <property type="project" value="UniProtKB-SubCell"/>
</dbReference>
<proteinExistence type="predicted"/>
<keyword evidence="5" id="KW-0539">Nucleus</keyword>
<feature type="region of interest" description="Disordered" evidence="6">
    <location>
        <begin position="516"/>
        <end position="544"/>
    </location>
</feature>
<feature type="compositionally biased region" description="Basic and acidic residues" evidence="6">
    <location>
        <begin position="602"/>
        <end position="625"/>
    </location>
</feature>
<keyword evidence="8" id="KW-1185">Reference proteome</keyword>
<organism evidence="7 8">
    <name type="scientific">Diplogelasinospora grovesii</name>
    <dbReference type="NCBI Taxonomy" id="303347"/>
    <lineage>
        <taxon>Eukaryota</taxon>
        <taxon>Fungi</taxon>
        <taxon>Dikarya</taxon>
        <taxon>Ascomycota</taxon>
        <taxon>Pezizomycotina</taxon>
        <taxon>Sordariomycetes</taxon>
        <taxon>Sordariomycetidae</taxon>
        <taxon>Sordariales</taxon>
        <taxon>Diplogelasinosporaceae</taxon>
        <taxon>Diplogelasinospora</taxon>
    </lineage>
</organism>
<dbReference type="InterPro" id="IPR000225">
    <property type="entry name" value="Armadillo"/>
</dbReference>
<dbReference type="AlphaFoldDB" id="A0AAN6NM26"/>
<feature type="compositionally biased region" description="Polar residues" evidence="6">
    <location>
        <begin position="532"/>
        <end position="542"/>
    </location>
</feature>
<evidence type="ECO:0000256" key="5">
    <source>
        <dbReference type="ARBA" id="ARBA00023242"/>
    </source>
</evidence>
<sequence length="1055" mass="115501">MTRSQSPPLLSHIRGARNYQEQLAALRSLKDEIVGHDQYKEEWVGYGVIKVIVRILQTTRSATRPSSKESRGQAGQSRALSEDEVLRLQALQLLASFASGGPAFLSPLHGCGVIPVILSNISPLENPPQVILTALRALSNIADAASLAAPGSNDSTILADTLFAPRYLDSLYAILTSDSTATVVQEQKGLVARLISRLCKEAHHQNTLANGGILDALATILASFVVQRGEVVPEAAVVGQSDGLAEIIPSPAPRRANLALVLEAISVIIADSRFRACMLLCSPAIMAVFPSVELSPLGKEMKSASTALEMSGLSILGSKRTGAMDHLLPIVPTSQPKSLASHFAQFPPLGYSLSREQLFSNGKPSISRAFWDPARQESASSDGDADTDDPESPLIPWLIHLVRSTADAERAMAASVVASLFKAGFANPEREAALGMLVIPLLCQLLKEHDKEREASATDSPFVEPDTALGWAVLERTPTVIARLVADSEYLQQSAFDCGVVKLVCKLLKDSYEPLSARSAPRPWSPNPDSGGEQSEGVSSCRTGPPGVLPIYTHKIKMRESALKLMAAMITFKEEYRKAMVEQDIVPYIVESLYRSPRKPRSSKEKPKEGPGAEGNDADHVDHDSPYGTNPSTVIIAACHVIRILGRSVSNLRTRLEDHGVAMPVFRLLKHPDAEVQIAACGAVCNLILEYSPMREPLIKEGIVKVLCEHAHSLSPRLRLNSMWALKHVVIGAGNDLKKQCLDELEPGWLVQLICDDTEDDALHARMKLERQAPDADEDDEDMEIEPRETEAPEDLSGRTWLWPPMYRISSSSTGNWLPSVRRESPRMQRAEKKLIALRGAELNPTRKARVDDLAIQEQGLCFIGNLIVPPASAVGSSVSQEIQDMTEMVDYVFLNLGQDRLFEILASKLRVKVLHPFARRRYPSSAGDDSSSSSSRVLYPQTKVVEAVVRILSHLAASIPRHRQLVIAQTELLRLLGGHFNSKDMEVRRLLCHLMANLVCVDDSSDAQGRVQRAQELKKMGFLSKLETLEQMDAELDVRERAKDAAWQMKAGYS</sequence>
<comment type="caution">
    <text evidence="7">The sequence shown here is derived from an EMBL/GenBank/DDBJ whole genome shotgun (WGS) entry which is preliminary data.</text>
</comment>
<evidence type="ECO:0000256" key="1">
    <source>
        <dbReference type="ARBA" id="ARBA00004123"/>
    </source>
</evidence>
<dbReference type="SUPFAM" id="SSF48371">
    <property type="entry name" value="ARM repeat"/>
    <property type="match status" value="2"/>
</dbReference>
<dbReference type="SMART" id="SM00185">
    <property type="entry name" value="ARM"/>
    <property type="match status" value="4"/>
</dbReference>
<dbReference type="EMBL" id="MU853752">
    <property type="protein sequence ID" value="KAK3946152.1"/>
    <property type="molecule type" value="Genomic_DNA"/>
</dbReference>
<dbReference type="Proteomes" id="UP001303473">
    <property type="component" value="Unassembled WGS sequence"/>
</dbReference>
<feature type="region of interest" description="Disordered" evidence="6">
    <location>
        <begin position="597"/>
        <end position="626"/>
    </location>
</feature>
<evidence type="ECO:0000313" key="7">
    <source>
        <dbReference type="EMBL" id="KAK3946152.1"/>
    </source>
</evidence>
<gene>
    <name evidence="7" type="ORF">QBC46DRAFT_275882</name>
</gene>
<dbReference type="GO" id="GO:0005737">
    <property type="term" value="C:cytoplasm"/>
    <property type="evidence" value="ECO:0007669"/>
    <property type="project" value="UniProtKB-SubCell"/>
</dbReference>
<dbReference type="InterPro" id="IPR016024">
    <property type="entry name" value="ARM-type_fold"/>
</dbReference>
<evidence type="ECO:0000256" key="4">
    <source>
        <dbReference type="ARBA" id="ARBA00022737"/>
    </source>
</evidence>
<dbReference type="PANTHER" id="PTHR15651:SF7">
    <property type="entry name" value="ARMADILLO REPEAT-CONTAINING PROTEIN 8"/>
    <property type="match status" value="1"/>
</dbReference>
<dbReference type="GO" id="GO:0043161">
    <property type="term" value="P:proteasome-mediated ubiquitin-dependent protein catabolic process"/>
    <property type="evidence" value="ECO:0007669"/>
    <property type="project" value="TreeGrafter"/>
</dbReference>
<evidence type="ECO:0000256" key="3">
    <source>
        <dbReference type="ARBA" id="ARBA00022490"/>
    </source>
</evidence>
<feature type="region of interest" description="Disordered" evidence="6">
    <location>
        <begin position="770"/>
        <end position="796"/>
    </location>
</feature>
<evidence type="ECO:0000313" key="8">
    <source>
        <dbReference type="Proteomes" id="UP001303473"/>
    </source>
</evidence>
<keyword evidence="3" id="KW-0963">Cytoplasm</keyword>
<evidence type="ECO:0000256" key="2">
    <source>
        <dbReference type="ARBA" id="ARBA00004496"/>
    </source>
</evidence>
<dbReference type="InterPro" id="IPR011989">
    <property type="entry name" value="ARM-like"/>
</dbReference>
<comment type="subcellular location">
    <subcellularLocation>
        <location evidence="2">Cytoplasm</location>
    </subcellularLocation>
    <subcellularLocation>
        <location evidence="1">Nucleus</location>
    </subcellularLocation>
</comment>
<dbReference type="InterPro" id="IPR038739">
    <property type="entry name" value="ARMC8/Vid28"/>
</dbReference>
<dbReference type="Gene3D" id="1.25.10.10">
    <property type="entry name" value="Leucine-rich Repeat Variant"/>
    <property type="match status" value="4"/>
</dbReference>
<dbReference type="PANTHER" id="PTHR15651">
    <property type="entry name" value="ARMADILLO REPEAT-CONTAINING PROTEIN 8"/>
    <property type="match status" value="1"/>
</dbReference>